<sequence length="128" mass="15212">MRKVYYENKYHEIRIRGGMKNTASIFILFWFTFSVRCFHLQALNEDLHEKGTDLSEKANSLHVKATLKDTTKQKIIEELANLRDSYSEMLKAIRETTRNIFKEKYDLSSKSKTSMITFILQRLPWIND</sequence>
<gene>
    <name evidence="2" type="ORF">BECKTUN1418D_GA0071000_11763</name>
</gene>
<organism evidence="2">
    <name type="scientific">Candidatus Kentrum sp. TUN</name>
    <dbReference type="NCBI Taxonomy" id="2126343"/>
    <lineage>
        <taxon>Bacteria</taxon>
        <taxon>Pseudomonadati</taxon>
        <taxon>Pseudomonadota</taxon>
        <taxon>Gammaproteobacteria</taxon>
        <taxon>Candidatus Kentrum</taxon>
    </lineage>
</organism>
<dbReference type="AlphaFoldDB" id="A0A451A8T2"/>
<proteinExistence type="predicted"/>
<accession>A0A451A8T2</accession>
<feature type="coiled-coil region" evidence="1">
    <location>
        <begin position="72"/>
        <end position="99"/>
    </location>
</feature>
<keyword evidence="1" id="KW-0175">Coiled coil</keyword>
<reference evidence="2" key="1">
    <citation type="submission" date="2019-02" db="EMBL/GenBank/DDBJ databases">
        <authorList>
            <person name="Gruber-Vodicka R. H."/>
            <person name="Seah K. B. B."/>
        </authorList>
    </citation>
    <scope>NUCLEOTIDE SEQUENCE</scope>
    <source>
        <strain evidence="2">BECK_BY1</strain>
    </source>
</reference>
<dbReference type="EMBL" id="CAADFX010000176">
    <property type="protein sequence ID" value="VFK62444.1"/>
    <property type="molecule type" value="Genomic_DNA"/>
</dbReference>
<evidence type="ECO:0000256" key="1">
    <source>
        <dbReference type="SAM" id="Coils"/>
    </source>
</evidence>
<protein>
    <submittedName>
        <fullName evidence="2">Uncharacterized protein</fullName>
    </submittedName>
</protein>
<name>A0A451A8T2_9GAMM</name>
<evidence type="ECO:0000313" key="2">
    <source>
        <dbReference type="EMBL" id="VFK62444.1"/>
    </source>
</evidence>